<keyword evidence="3" id="KW-1185">Reference proteome</keyword>
<dbReference type="EMBL" id="BSNJ01000001">
    <property type="protein sequence ID" value="GLQ19290.1"/>
    <property type="molecule type" value="Genomic_DNA"/>
</dbReference>
<feature type="signal peptide" evidence="1">
    <location>
        <begin position="1"/>
        <end position="27"/>
    </location>
</feature>
<dbReference type="PROSITE" id="PS51257">
    <property type="entry name" value="PROKAR_LIPOPROTEIN"/>
    <property type="match status" value="1"/>
</dbReference>
<evidence type="ECO:0000313" key="2">
    <source>
        <dbReference type="EMBL" id="GLQ19290.1"/>
    </source>
</evidence>
<dbReference type="RefSeq" id="WP_284369044.1">
    <property type="nucleotide sequence ID" value="NZ_BSNJ01000001.1"/>
</dbReference>
<evidence type="ECO:0000313" key="3">
    <source>
        <dbReference type="Proteomes" id="UP001161390"/>
    </source>
</evidence>
<gene>
    <name evidence="2" type="ORF">GCM10007854_02450</name>
</gene>
<organism evidence="2 3">
    <name type="scientific">Algimonas porphyrae</name>
    <dbReference type="NCBI Taxonomy" id="1128113"/>
    <lineage>
        <taxon>Bacteria</taxon>
        <taxon>Pseudomonadati</taxon>
        <taxon>Pseudomonadota</taxon>
        <taxon>Alphaproteobacteria</taxon>
        <taxon>Maricaulales</taxon>
        <taxon>Robiginitomaculaceae</taxon>
        <taxon>Algimonas</taxon>
    </lineage>
</organism>
<accession>A0ABQ5UVJ1</accession>
<comment type="caution">
    <text evidence="2">The sequence shown here is derived from an EMBL/GenBank/DDBJ whole genome shotgun (WGS) entry which is preliminary data.</text>
</comment>
<reference evidence="2" key="1">
    <citation type="journal article" date="2014" name="Int. J. Syst. Evol. Microbiol.">
        <title>Complete genome of a new Firmicutes species belonging to the dominant human colonic microbiota ('Ruminococcus bicirculans') reveals two chromosomes and a selective capacity to utilize plant glucans.</title>
        <authorList>
            <consortium name="NISC Comparative Sequencing Program"/>
            <person name="Wegmann U."/>
            <person name="Louis P."/>
            <person name="Goesmann A."/>
            <person name="Henrissat B."/>
            <person name="Duncan S.H."/>
            <person name="Flint H.J."/>
        </authorList>
    </citation>
    <scope>NUCLEOTIDE SEQUENCE</scope>
    <source>
        <strain evidence="2">NBRC 108216</strain>
    </source>
</reference>
<keyword evidence="1" id="KW-0732">Signal</keyword>
<evidence type="ECO:0008006" key="4">
    <source>
        <dbReference type="Google" id="ProtNLM"/>
    </source>
</evidence>
<dbReference type="Proteomes" id="UP001161390">
    <property type="component" value="Unassembled WGS sequence"/>
</dbReference>
<feature type="chain" id="PRO_5045551360" description="Lipoprotein" evidence="1">
    <location>
        <begin position="28"/>
        <end position="249"/>
    </location>
</feature>
<sequence length="249" mass="26739">MRALLIGAVAALALAGCATTSTPQSSAMTVDDKGFAKLQTGSVYHVGTGLFCPDSYGDLPLIRTMEYQKAVDASCNYEDESSRVTVYAYASGGPLQDELERSVAAVLEASEDNELTLSQTLSEKCRDFGSSYNLQSQLLSGLSNILSDGGNEIQIDPSDEGGPVPYFVTALQGEGLNTFVAISQADRWRIKVRYTTLGVFDAEAEALQCAYLHDVVRTTVLSRGKADGAIEEADLQSLVDRLSEPKDER</sequence>
<evidence type="ECO:0000256" key="1">
    <source>
        <dbReference type="SAM" id="SignalP"/>
    </source>
</evidence>
<proteinExistence type="predicted"/>
<name>A0ABQ5UVJ1_9PROT</name>
<reference evidence="2" key="2">
    <citation type="submission" date="2023-01" db="EMBL/GenBank/DDBJ databases">
        <title>Draft genome sequence of Algimonas porphyrae strain NBRC 108216.</title>
        <authorList>
            <person name="Sun Q."/>
            <person name="Mori K."/>
        </authorList>
    </citation>
    <scope>NUCLEOTIDE SEQUENCE</scope>
    <source>
        <strain evidence="2">NBRC 108216</strain>
    </source>
</reference>
<protein>
    <recommendedName>
        <fullName evidence="4">Lipoprotein</fullName>
    </recommendedName>
</protein>